<evidence type="ECO:0000313" key="1">
    <source>
        <dbReference type="EMBL" id="KAJ8130089.1"/>
    </source>
</evidence>
<sequence length="135" mass="14643">MFGVATPNFPKYSSYHFYFVLIMRFEPLPSSQCAIQQGDDGQLRLVRNAAIPPLLPGFALIKTSAVSLNPSDFKVMKNYPIQGAYVGTDFSGTVVQTADDVDPNMLRPGTMVCGSAFCFAPLHRQANGAFSEANA</sequence>
<keyword evidence="2" id="KW-1185">Reference proteome</keyword>
<dbReference type="Proteomes" id="UP001153332">
    <property type="component" value="Unassembled WGS sequence"/>
</dbReference>
<proteinExistence type="predicted"/>
<evidence type="ECO:0000313" key="2">
    <source>
        <dbReference type="Proteomes" id="UP001153332"/>
    </source>
</evidence>
<name>A0ACC2JRV3_9PEZI</name>
<reference evidence="1" key="1">
    <citation type="submission" date="2022-12" db="EMBL/GenBank/DDBJ databases">
        <title>Genome Sequence of Lasiodiplodia mahajangana.</title>
        <authorList>
            <person name="Buettner E."/>
        </authorList>
    </citation>
    <scope>NUCLEOTIDE SEQUENCE</scope>
    <source>
        <strain evidence="1">VT137</strain>
    </source>
</reference>
<dbReference type="EMBL" id="JAPUUL010000583">
    <property type="protein sequence ID" value="KAJ8130089.1"/>
    <property type="molecule type" value="Genomic_DNA"/>
</dbReference>
<comment type="caution">
    <text evidence="1">The sequence shown here is derived from an EMBL/GenBank/DDBJ whole genome shotgun (WGS) entry which is preliminary data.</text>
</comment>
<protein>
    <submittedName>
        <fullName evidence="1">Uncharacterized protein</fullName>
    </submittedName>
</protein>
<organism evidence="1 2">
    <name type="scientific">Lasiodiplodia mahajangana</name>
    <dbReference type="NCBI Taxonomy" id="1108764"/>
    <lineage>
        <taxon>Eukaryota</taxon>
        <taxon>Fungi</taxon>
        <taxon>Dikarya</taxon>
        <taxon>Ascomycota</taxon>
        <taxon>Pezizomycotina</taxon>
        <taxon>Dothideomycetes</taxon>
        <taxon>Dothideomycetes incertae sedis</taxon>
        <taxon>Botryosphaeriales</taxon>
        <taxon>Botryosphaeriaceae</taxon>
        <taxon>Lasiodiplodia</taxon>
    </lineage>
</organism>
<accession>A0ACC2JRV3</accession>
<gene>
    <name evidence="1" type="ORF">O1611_g3540</name>
</gene>